<dbReference type="AlphaFoldDB" id="A0A1G2G7N5"/>
<feature type="transmembrane region" description="Helical" evidence="1">
    <location>
        <begin position="110"/>
        <end position="132"/>
    </location>
</feature>
<dbReference type="GO" id="GO:0030255">
    <property type="term" value="P:protein secretion by the type IV secretion system"/>
    <property type="evidence" value="ECO:0007669"/>
    <property type="project" value="InterPro"/>
</dbReference>
<proteinExistence type="predicted"/>
<reference evidence="3 4" key="1">
    <citation type="journal article" date="2016" name="Nat. Commun.">
        <title>Thousands of microbial genomes shed light on interconnected biogeochemical processes in an aquifer system.</title>
        <authorList>
            <person name="Anantharaman K."/>
            <person name="Brown C.T."/>
            <person name="Hug L.A."/>
            <person name="Sharon I."/>
            <person name="Castelle C.J."/>
            <person name="Probst A.J."/>
            <person name="Thomas B.C."/>
            <person name="Singh A."/>
            <person name="Wilkins M.J."/>
            <person name="Karaoz U."/>
            <person name="Brodie E.L."/>
            <person name="Williams K.H."/>
            <person name="Hubbard S.S."/>
            <person name="Banfield J.F."/>
        </authorList>
    </citation>
    <scope>NUCLEOTIDE SEQUENCE [LARGE SCALE GENOMIC DNA]</scope>
</reference>
<evidence type="ECO:0000313" key="3">
    <source>
        <dbReference type="EMBL" id="OGZ46207.1"/>
    </source>
</evidence>
<evidence type="ECO:0000313" key="4">
    <source>
        <dbReference type="Proteomes" id="UP000177785"/>
    </source>
</evidence>
<feature type="transmembrane region" description="Helical" evidence="1">
    <location>
        <begin position="398"/>
        <end position="416"/>
    </location>
</feature>
<dbReference type="STRING" id="1802115.A2756_06410"/>
<feature type="transmembrane region" description="Helical" evidence="1">
    <location>
        <begin position="328"/>
        <end position="347"/>
    </location>
</feature>
<feature type="transmembrane region" description="Helical" evidence="1">
    <location>
        <begin position="298"/>
        <end position="321"/>
    </location>
</feature>
<organism evidence="3 4">
    <name type="scientific">Candidatus Ryanbacteria bacterium RIFCSPHIGHO2_01_FULL_48_27</name>
    <dbReference type="NCBI Taxonomy" id="1802115"/>
    <lineage>
        <taxon>Bacteria</taxon>
        <taxon>Candidatus Ryaniibacteriota</taxon>
    </lineage>
</organism>
<keyword evidence="1" id="KW-1133">Transmembrane helix</keyword>
<keyword evidence="1" id="KW-0472">Membrane</keyword>
<feature type="transmembrane region" description="Helical" evidence="1">
    <location>
        <begin position="359"/>
        <end position="377"/>
    </location>
</feature>
<comment type="caution">
    <text evidence="3">The sequence shown here is derived from an EMBL/GenBank/DDBJ whole genome shotgun (WGS) entry which is preliminary data.</text>
</comment>
<protein>
    <submittedName>
        <fullName evidence="3">Uncharacterized protein</fullName>
    </submittedName>
</protein>
<keyword evidence="1" id="KW-0812">Transmembrane</keyword>
<feature type="signal peptide" evidence="2">
    <location>
        <begin position="1"/>
        <end position="35"/>
    </location>
</feature>
<feature type="chain" id="PRO_5009582996" evidence="2">
    <location>
        <begin position="36"/>
        <end position="740"/>
    </location>
</feature>
<gene>
    <name evidence="3" type="ORF">A2756_06410</name>
</gene>
<keyword evidence="2" id="KW-0732">Signal</keyword>
<feature type="transmembrane region" description="Helical" evidence="1">
    <location>
        <begin position="164"/>
        <end position="184"/>
    </location>
</feature>
<dbReference type="EMBL" id="MHNL01000001">
    <property type="protein sequence ID" value="OGZ46207.1"/>
    <property type="molecule type" value="Genomic_DNA"/>
</dbReference>
<accession>A0A1G2G7N5</accession>
<sequence>MILSSKITYLKKYTAIAGLVLVASFSPMFAGSANAAFKSVCSFVSEGGVITPQCFSGDTADQARAACADGCTSSVNCGAPTPGSCAAADEKIVVAPTEALEKGVTWGESLVLKTITGIINFINSYLVIAVAWAAGMMDAAINIAMAPLQGIGAIETGWRISRDVANVFFIFFLLTIAIATILRIEKYGAKALLAKLIIAAILINFSLVIAQVVVDASNILGITFVSKIHPVSEKIAAVLEISKLRTARNDTPPKTKAPFSVAPGTLSAAASQNVKFANNIEPLDPTKHNPEDVEVDNLFFGLMIFIFQLMAIFIFLGLAILFIIRTVALMLIFILAPLGFLFSVLPATQKYASEWWHSLFSWSFFFPASTFMLYIAISFGYELRNINFQGNQATNQGLAFATVTMICLLAGSLIVARKMGIYGASAIIGYGNKLQGRARGYLGKSLRYATVGAVGAGAGYAARGAGNAAGTFLSTKAAQRIGSIPVLRNVLRPIAAATQQSKDAAKNESKRLANLSSAQQASMYGTLSAPGQREFFDGLNDKKKREFIKQLSPEKQLAFADLMRRYDLHKDVAAATGNLHRAMQIMNNDFRGMPEPPDKNNPQTAQYTQRYAQESNDFLGKLNNDQIKNIDAKTIEENKYFHDYFLKNARNFNDVTNSRDQINATQQIFHQLMRENNISINQSPDDIRKEIARVVRDDIKNEALARQIETNLGFNVIINPAYAPIRSTRGQQQTQQAPTP</sequence>
<name>A0A1G2G7N5_9BACT</name>
<feature type="transmembrane region" description="Helical" evidence="1">
    <location>
        <begin position="196"/>
        <end position="214"/>
    </location>
</feature>
<dbReference type="Proteomes" id="UP000177785">
    <property type="component" value="Unassembled WGS sequence"/>
</dbReference>
<evidence type="ECO:0000256" key="2">
    <source>
        <dbReference type="SAM" id="SignalP"/>
    </source>
</evidence>
<evidence type="ECO:0000256" key="1">
    <source>
        <dbReference type="SAM" id="Phobius"/>
    </source>
</evidence>